<keyword evidence="1" id="KW-0812">Transmembrane</keyword>
<gene>
    <name evidence="2" type="ORF">Fcan01_10503</name>
</gene>
<evidence type="ECO:0000313" key="2">
    <source>
        <dbReference type="EMBL" id="OXA55155.1"/>
    </source>
</evidence>
<evidence type="ECO:0008006" key="4">
    <source>
        <dbReference type="Google" id="ProtNLM"/>
    </source>
</evidence>
<feature type="transmembrane region" description="Helical" evidence="1">
    <location>
        <begin position="20"/>
        <end position="40"/>
    </location>
</feature>
<keyword evidence="1" id="KW-1133">Transmembrane helix</keyword>
<feature type="transmembrane region" description="Helical" evidence="1">
    <location>
        <begin position="60"/>
        <end position="84"/>
    </location>
</feature>
<evidence type="ECO:0000313" key="3">
    <source>
        <dbReference type="Proteomes" id="UP000198287"/>
    </source>
</evidence>
<dbReference type="Proteomes" id="UP000198287">
    <property type="component" value="Unassembled WGS sequence"/>
</dbReference>
<dbReference type="EMBL" id="LNIX01000005">
    <property type="protein sequence ID" value="OXA55155.1"/>
    <property type="molecule type" value="Genomic_DNA"/>
</dbReference>
<dbReference type="AlphaFoldDB" id="A0A226EC59"/>
<feature type="transmembrane region" description="Helical" evidence="1">
    <location>
        <begin position="96"/>
        <end position="116"/>
    </location>
</feature>
<keyword evidence="1" id="KW-0472">Membrane</keyword>
<accession>A0A226EC59</accession>
<proteinExistence type="predicted"/>
<keyword evidence="3" id="KW-1185">Reference proteome</keyword>
<comment type="caution">
    <text evidence="2">The sequence shown here is derived from an EMBL/GenBank/DDBJ whole genome shotgun (WGS) entry which is preliminary data.</text>
</comment>
<organism evidence="2 3">
    <name type="scientific">Folsomia candida</name>
    <name type="common">Springtail</name>
    <dbReference type="NCBI Taxonomy" id="158441"/>
    <lineage>
        <taxon>Eukaryota</taxon>
        <taxon>Metazoa</taxon>
        <taxon>Ecdysozoa</taxon>
        <taxon>Arthropoda</taxon>
        <taxon>Hexapoda</taxon>
        <taxon>Collembola</taxon>
        <taxon>Entomobryomorpha</taxon>
        <taxon>Isotomoidea</taxon>
        <taxon>Isotomidae</taxon>
        <taxon>Proisotominae</taxon>
        <taxon>Folsomia</taxon>
    </lineage>
</organism>
<reference evidence="2 3" key="1">
    <citation type="submission" date="2015-12" db="EMBL/GenBank/DDBJ databases">
        <title>The genome of Folsomia candida.</title>
        <authorList>
            <person name="Faddeeva A."/>
            <person name="Derks M.F."/>
            <person name="Anvar Y."/>
            <person name="Smit S."/>
            <person name="Van Straalen N."/>
            <person name="Roelofs D."/>
        </authorList>
    </citation>
    <scope>NUCLEOTIDE SEQUENCE [LARGE SCALE GENOMIC DNA]</scope>
    <source>
        <strain evidence="2 3">VU population</strain>
        <tissue evidence="2">Whole body</tissue>
    </source>
</reference>
<feature type="transmembrane region" description="Helical" evidence="1">
    <location>
        <begin position="122"/>
        <end position="145"/>
    </location>
</feature>
<sequence length="208" mass="23472">MSTTTSNTCFTSLKKSVPILAVIDVILTIIYIVILVLAVLNYSRDRHENFRDNDRDEEVAIWTSIVVIIINLLGVFLSLQLFLVADSKPSFCRDWLIIKSVFCGLEVLLLMVNATLGKYGTGHLVINIVVLLFRVVMGYFVHCLIREFKAQERPLGFHASLENGIVYDNPAMQPDTPVVNVVTWDNSDQQAEQNQSQHQGQGTQQDYL</sequence>
<evidence type="ECO:0000256" key="1">
    <source>
        <dbReference type="SAM" id="Phobius"/>
    </source>
</evidence>
<name>A0A226EC59_FOLCA</name>
<protein>
    <recommendedName>
        <fullName evidence="4">Transmembrane protein</fullName>
    </recommendedName>
</protein>